<evidence type="ECO:0000256" key="2">
    <source>
        <dbReference type="ARBA" id="ARBA00022801"/>
    </source>
</evidence>
<name>A0A0A9WLG3_LYGHE</name>
<dbReference type="PANTHER" id="PTHR24276:SF96">
    <property type="entry name" value="PEPTIDASE S1 DOMAIN-CONTAINING PROTEIN"/>
    <property type="match status" value="1"/>
</dbReference>
<keyword evidence="2" id="KW-0378">Hydrolase</keyword>
<dbReference type="PROSITE" id="PS50240">
    <property type="entry name" value="TRYPSIN_DOM"/>
    <property type="match status" value="1"/>
</dbReference>
<evidence type="ECO:0000256" key="3">
    <source>
        <dbReference type="ARBA" id="ARBA00022825"/>
    </source>
</evidence>
<sequence>TQEPTQESSTITMLITDTPAVLSSHNNSEAVTSNKSTTIKSERIITKSATIKANDLNNVTDTKEGFIPFELKNILLVAGTIWIYRFGKGQVREPLVSYQHPSCSNETMPWEFDYGVYACEAFYTNKFLIPMTLWHQDRVIMTKRFNEIINDGEIFTTVGWGATLRPDESGNFNNSEKLKWTYVKLVTDTLCNELLCRQPSSFCQGLDFRWSDRGIVCVAHLSRGDSCNGDDGNALVCDNHVVGFTNTGTGCLTSIPRFYTRLDYATDFYYSTVSSSACRTTYAIITI</sequence>
<dbReference type="Gene3D" id="2.40.10.10">
    <property type="entry name" value="Trypsin-like serine proteases"/>
    <property type="match status" value="1"/>
</dbReference>
<dbReference type="AlphaFoldDB" id="A0A0A9WLG3"/>
<dbReference type="InterPro" id="IPR009003">
    <property type="entry name" value="Peptidase_S1_PA"/>
</dbReference>
<evidence type="ECO:0000256" key="4">
    <source>
        <dbReference type="ARBA" id="ARBA00023157"/>
    </source>
</evidence>
<dbReference type="InterPro" id="IPR050430">
    <property type="entry name" value="Peptidase_S1"/>
</dbReference>
<dbReference type="SMART" id="SM00020">
    <property type="entry name" value="Tryp_SPc"/>
    <property type="match status" value="1"/>
</dbReference>
<evidence type="ECO:0000259" key="5">
    <source>
        <dbReference type="PROSITE" id="PS50240"/>
    </source>
</evidence>
<dbReference type="Pfam" id="PF00089">
    <property type="entry name" value="Trypsin"/>
    <property type="match status" value="1"/>
</dbReference>
<evidence type="ECO:0000313" key="6">
    <source>
        <dbReference type="EMBL" id="JAG09292.1"/>
    </source>
</evidence>
<dbReference type="GO" id="GO:0004252">
    <property type="term" value="F:serine-type endopeptidase activity"/>
    <property type="evidence" value="ECO:0007669"/>
    <property type="project" value="InterPro"/>
</dbReference>
<reference evidence="6" key="1">
    <citation type="journal article" date="2014" name="PLoS ONE">
        <title>Transcriptome-Based Identification of ABC Transporters in the Western Tarnished Plant Bug Lygus hesperus.</title>
        <authorList>
            <person name="Hull J.J."/>
            <person name="Chaney K."/>
            <person name="Geib S.M."/>
            <person name="Fabrick J.A."/>
            <person name="Brent C.S."/>
            <person name="Walsh D."/>
            <person name="Lavine L.C."/>
        </authorList>
    </citation>
    <scope>NUCLEOTIDE SEQUENCE</scope>
</reference>
<protein>
    <submittedName>
        <fullName evidence="6">Trypsin-4</fullName>
    </submittedName>
</protein>
<keyword evidence="4" id="KW-1015">Disulfide bond</keyword>
<evidence type="ECO:0000256" key="1">
    <source>
        <dbReference type="ARBA" id="ARBA00022670"/>
    </source>
</evidence>
<keyword evidence="3" id="KW-0720">Serine protease</keyword>
<dbReference type="GO" id="GO:0006508">
    <property type="term" value="P:proteolysis"/>
    <property type="evidence" value="ECO:0007669"/>
    <property type="project" value="UniProtKB-KW"/>
</dbReference>
<reference evidence="6" key="2">
    <citation type="submission" date="2014-07" db="EMBL/GenBank/DDBJ databases">
        <authorList>
            <person name="Hull J."/>
        </authorList>
    </citation>
    <scope>NUCLEOTIDE SEQUENCE</scope>
</reference>
<proteinExistence type="predicted"/>
<feature type="domain" description="Peptidase S1" evidence="5">
    <location>
        <begin position="95"/>
        <end position="274"/>
    </location>
</feature>
<organism evidence="6">
    <name type="scientific">Lygus hesperus</name>
    <name type="common">Western plant bug</name>
    <dbReference type="NCBI Taxonomy" id="30085"/>
    <lineage>
        <taxon>Eukaryota</taxon>
        <taxon>Metazoa</taxon>
        <taxon>Ecdysozoa</taxon>
        <taxon>Arthropoda</taxon>
        <taxon>Hexapoda</taxon>
        <taxon>Insecta</taxon>
        <taxon>Pterygota</taxon>
        <taxon>Neoptera</taxon>
        <taxon>Paraneoptera</taxon>
        <taxon>Hemiptera</taxon>
        <taxon>Heteroptera</taxon>
        <taxon>Panheteroptera</taxon>
        <taxon>Cimicomorpha</taxon>
        <taxon>Miridae</taxon>
        <taxon>Mirini</taxon>
        <taxon>Lygus</taxon>
    </lineage>
</organism>
<feature type="non-terminal residue" evidence="6">
    <location>
        <position position="1"/>
    </location>
</feature>
<keyword evidence="1" id="KW-0645">Protease</keyword>
<dbReference type="InterPro" id="IPR001254">
    <property type="entry name" value="Trypsin_dom"/>
</dbReference>
<dbReference type="InterPro" id="IPR043504">
    <property type="entry name" value="Peptidase_S1_PA_chymotrypsin"/>
</dbReference>
<dbReference type="EMBL" id="GBHO01034312">
    <property type="protein sequence ID" value="JAG09292.1"/>
    <property type="molecule type" value="Transcribed_RNA"/>
</dbReference>
<dbReference type="PANTHER" id="PTHR24276">
    <property type="entry name" value="POLYSERASE-RELATED"/>
    <property type="match status" value="1"/>
</dbReference>
<dbReference type="SUPFAM" id="SSF50494">
    <property type="entry name" value="Trypsin-like serine proteases"/>
    <property type="match status" value="1"/>
</dbReference>
<gene>
    <name evidence="6" type="primary">TRYP4_5</name>
    <name evidence="6" type="ORF">CM83_6240</name>
</gene>
<feature type="non-terminal residue" evidence="6">
    <location>
        <position position="287"/>
    </location>
</feature>
<accession>A0A0A9WLG3</accession>